<protein>
    <submittedName>
        <fullName evidence="1">Uncharacterized protein</fullName>
    </submittedName>
</protein>
<keyword evidence="2" id="KW-1185">Reference proteome</keyword>
<evidence type="ECO:0000313" key="2">
    <source>
        <dbReference type="Proteomes" id="UP001385389"/>
    </source>
</evidence>
<name>A0ABZ2IU00_9BACT</name>
<dbReference type="RefSeq" id="WP_338667871.1">
    <property type="nucleotide sequence ID" value="NZ_CP146609.1"/>
</dbReference>
<sequence>MKVLLLTRGIAPELFEQMRAVGFDEKYFLMRRMAKGLVDRV</sequence>
<proteinExistence type="predicted"/>
<reference evidence="1 2" key="1">
    <citation type="submission" date="2024-03" db="EMBL/GenBank/DDBJ databases">
        <title>Phenotype and Genome Characterization of a Sulfate-Reducing Bacterium Pseudodesulfovibrio sp. strain 5S69, isolated from Petroleum Reservoir in Tatarstan (Russia).</title>
        <authorList>
            <person name="Bidzhieva S.K."/>
            <person name="Kadnikov V."/>
            <person name="Tourova T.P."/>
            <person name="Samigullina S.R."/>
            <person name="Sokolova D.S."/>
            <person name="Poltaraus A.B."/>
            <person name="Avtukh A.N."/>
            <person name="Tereshina V.M."/>
            <person name="Mardanov A.V."/>
            <person name="Nazina T.N."/>
        </authorList>
    </citation>
    <scope>NUCLEOTIDE SEQUENCE [LARGE SCALE GENOMIC DNA]</scope>
    <source>
        <strain evidence="1 2">5S69</strain>
    </source>
</reference>
<dbReference type="EMBL" id="CP146609">
    <property type="protein sequence ID" value="WWX22181.1"/>
    <property type="molecule type" value="Genomic_DNA"/>
</dbReference>
<organism evidence="1 2">
    <name type="scientific">Pseudodesulfovibrio methanolicus</name>
    <dbReference type="NCBI Taxonomy" id="3126690"/>
    <lineage>
        <taxon>Bacteria</taxon>
        <taxon>Pseudomonadati</taxon>
        <taxon>Thermodesulfobacteriota</taxon>
        <taxon>Desulfovibrionia</taxon>
        <taxon>Desulfovibrionales</taxon>
        <taxon>Desulfovibrionaceae</taxon>
    </lineage>
</organism>
<accession>A0ABZ2IU00</accession>
<dbReference type="Proteomes" id="UP001385389">
    <property type="component" value="Chromosome"/>
</dbReference>
<evidence type="ECO:0000313" key="1">
    <source>
        <dbReference type="EMBL" id="WWX22181.1"/>
    </source>
</evidence>
<gene>
    <name evidence="1" type="ORF">V8V93_17255</name>
</gene>